<dbReference type="PANTHER" id="PTHR22708:SF0">
    <property type="entry name" value="LEUCINE-RICH REPEAT-CONTAINING PROTEIN 56"/>
    <property type="match status" value="1"/>
</dbReference>
<evidence type="ECO:0000256" key="2">
    <source>
        <dbReference type="ARBA" id="ARBA00022737"/>
    </source>
</evidence>
<feature type="compositionally biased region" description="Polar residues" evidence="3">
    <location>
        <begin position="522"/>
        <end position="531"/>
    </location>
</feature>
<organism evidence="5">
    <name type="scientific">Papilio xuthus</name>
    <name type="common">Asian swallowtail butterfly</name>
    <dbReference type="NCBI Taxonomy" id="66420"/>
    <lineage>
        <taxon>Eukaryota</taxon>
        <taxon>Metazoa</taxon>
        <taxon>Ecdysozoa</taxon>
        <taxon>Arthropoda</taxon>
        <taxon>Hexapoda</taxon>
        <taxon>Insecta</taxon>
        <taxon>Pterygota</taxon>
        <taxon>Neoptera</taxon>
        <taxon>Endopterygota</taxon>
        <taxon>Lepidoptera</taxon>
        <taxon>Glossata</taxon>
        <taxon>Ditrysia</taxon>
        <taxon>Papilionoidea</taxon>
        <taxon>Papilionidae</taxon>
        <taxon>Papilioninae</taxon>
        <taxon>Papilio</taxon>
    </lineage>
</organism>
<name>A0AAJ7EF96_PAPXU</name>
<keyword evidence="2" id="KW-0677">Repeat</keyword>
<feature type="compositionally biased region" description="Basic and acidic residues" evidence="3">
    <location>
        <begin position="264"/>
        <end position="286"/>
    </location>
</feature>
<dbReference type="GeneID" id="106123340"/>
<dbReference type="InterPro" id="IPR040091">
    <property type="entry name" value="LRRC56"/>
</dbReference>
<dbReference type="RefSeq" id="XP_013175052.1">
    <property type="nucleotide sequence ID" value="XM_013319598.1"/>
</dbReference>
<dbReference type="Pfam" id="PF12799">
    <property type="entry name" value="LRR_4"/>
    <property type="match status" value="1"/>
</dbReference>
<evidence type="ECO:0000313" key="5">
    <source>
        <dbReference type="RefSeq" id="XP_013175053.1"/>
    </source>
</evidence>
<feature type="compositionally biased region" description="Low complexity" evidence="3">
    <location>
        <begin position="18"/>
        <end position="34"/>
    </location>
</feature>
<gene>
    <name evidence="4 5" type="primary">LOC106123340</name>
</gene>
<feature type="region of interest" description="Disordered" evidence="3">
    <location>
        <begin position="1"/>
        <end position="65"/>
    </location>
</feature>
<dbReference type="Gene3D" id="3.80.10.10">
    <property type="entry name" value="Ribonuclease Inhibitor"/>
    <property type="match status" value="1"/>
</dbReference>
<feature type="region of interest" description="Disordered" evidence="3">
    <location>
        <begin position="264"/>
        <end position="304"/>
    </location>
</feature>
<protein>
    <submittedName>
        <fullName evidence="4 5">Uncharacterized protein LOC106123340</fullName>
    </submittedName>
</protein>
<dbReference type="InterPro" id="IPR025875">
    <property type="entry name" value="Leu-rich_rpt_4"/>
</dbReference>
<keyword evidence="1" id="KW-0433">Leucine-rich repeat</keyword>
<dbReference type="PANTHER" id="PTHR22708">
    <property type="entry name" value="LEUCINE-RICH REPEAT-CONTAINING PROTEIN 56"/>
    <property type="match status" value="1"/>
</dbReference>
<dbReference type="KEGG" id="pxu:106123340"/>
<dbReference type="RefSeq" id="XP_013175053.1">
    <property type="nucleotide sequence ID" value="XM_013319599.1"/>
</dbReference>
<proteinExistence type="predicted"/>
<evidence type="ECO:0000256" key="3">
    <source>
        <dbReference type="SAM" id="MobiDB-lite"/>
    </source>
</evidence>
<dbReference type="SUPFAM" id="SSF52058">
    <property type="entry name" value="L domain-like"/>
    <property type="match status" value="1"/>
</dbReference>
<dbReference type="InterPro" id="IPR001611">
    <property type="entry name" value="Leu-rich_rpt"/>
</dbReference>
<dbReference type="PROSITE" id="PS51450">
    <property type="entry name" value="LRR"/>
    <property type="match status" value="1"/>
</dbReference>
<feature type="region of interest" description="Disordered" evidence="3">
    <location>
        <begin position="511"/>
        <end position="531"/>
    </location>
</feature>
<reference evidence="4 5" key="1">
    <citation type="submission" date="2025-04" db="UniProtKB">
        <authorList>
            <consortium name="RefSeq"/>
        </authorList>
    </citation>
    <scope>IDENTIFICATION</scope>
</reference>
<dbReference type="AlphaFoldDB" id="A0AAJ7EF96"/>
<dbReference type="Proteomes" id="UP000694872">
    <property type="component" value="Unplaced"/>
</dbReference>
<evidence type="ECO:0000313" key="4">
    <source>
        <dbReference type="RefSeq" id="XP_013175052.1"/>
    </source>
</evidence>
<evidence type="ECO:0000256" key="1">
    <source>
        <dbReference type="ARBA" id="ARBA00022614"/>
    </source>
</evidence>
<accession>A0AAJ7EF96</accession>
<sequence>MPEREAPCLELGSAPRTPSIIASPSPSEISSASSPEPPNVRATPLFRALAMPPPEPAQPPGQDELERRLPGYRRIVIPRELTLIELLKECSGVTTDEEVLRIREAKLCVVAERVGLRRLHVLVPRLRSLTLDGSAILSLRELGIGLNHLKILSVNRCGLTSLDGVWGIGQLRELHAAGNRIRDLHPLAVLQKLHTLNLSNNPITVASRVWTLGVCSSLRRLFLNGTPFSQSTDYRSTIASTLSMLTSLDDQPLHTDVNNEDYVEHLDDSSDSESDRENSEEQKEAETDFAIAGPSSQSQRNQKSEEECISIFFGEYPRSCIQRRRPATTESAGCRPERIELPRRPRTAVDRPTIDAPTRLQIMNTLMDAEWRSSGSKLTSKSAVCGNLAHALRRPAHSIQEESEKQIETVERTMEDACRFVAAEIPRAPCQQAWLKFTEETGIEIDINFNERPQSVDPSKALDRLERIERETSERLKEASKNTNPWMSDSFKMLSVSNAHYWRETEQFSSISNTHSDVDSVISDNGGNPLD</sequence>
<dbReference type="InterPro" id="IPR032675">
    <property type="entry name" value="LRR_dom_sf"/>
</dbReference>